<feature type="domain" description="NapC/NirT cytochrome c N-terminal" evidence="13">
    <location>
        <begin position="26"/>
        <end position="164"/>
    </location>
</feature>
<dbReference type="GO" id="GO:0046872">
    <property type="term" value="F:metal ion binding"/>
    <property type="evidence" value="ECO:0007669"/>
    <property type="project" value="UniProtKB-KW"/>
</dbReference>
<dbReference type="InterPro" id="IPR051174">
    <property type="entry name" value="Cytochrome_c-type_ET"/>
</dbReference>
<evidence type="ECO:0000256" key="7">
    <source>
        <dbReference type="ARBA" id="ARBA00022723"/>
    </source>
</evidence>
<evidence type="ECO:0000256" key="5">
    <source>
        <dbReference type="ARBA" id="ARBA00022617"/>
    </source>
</evidence>
<evidence type="ECO:0000259" key="13">
    <source>
        <dbReference type="Pfam" id="PF03264"/>
    </source>
</evidence>
<name>A0A1F2UMM4_9ACTN</name>
<keyword evidence="9 12" id="KW-1133">Transmembrane helix</keyword>
<evidence type="ECO:0000313" key="14">
    <source>
        <dbReference type="EMBL" id="OFW32306.1"/>
    </source>
</evidence>
<protein>
    <recommendedName>
        <fullName evidence="13">NapC/NirT cytochrome c N-terminal domain-containing protein</fullName>
    </recommendedName>
</protein>
<feature type="transmembrane region" description="Helical" evidence="12">
    <location>
        <begin position="23"/>
        <end position="41"/>
    </location>
</feature>
<dbReference type="GO" id="GO:0009061">
    <property type="term" value="P:anaerobic respiration"/>
    <property type="evidence" value="ECO:0007669"/>
    <property type="project" value="TreeGrafter"/>
</dbReference>
<comment type="similarity">
    <text evidence="2">Belongs to the NapC/NirT/NrfH family.</text>
</comment>
<keyword evidence="5" id="KW-0349">Heme</keyword>
<evidence type="ECO:0000256" key="4">
    <source>
        <dbReference type="ARBA" id="ARBA00022475"/>
    </source>
</evidence>
<dbReference type="Proteomes" id="UP000178086">
    <property type="component" value="Unassembled WGS sequence"/>
</dbReference>
<evidence type="ECO:0000256" key="9">
    <source>
        <dbReference type="ARBA" id="ARBA00022989"/>
    </source>
</evidence>
<dbReference type="PANTHER" id="PTHR30333:SF1">
    <property type="entry name" value="CYTOCHROME C-TYPE PROTEIN NAPC"/>
    <property type="match status" value="1"/>
</dbReference>
<evidence type="ECO:0000256" key="6">
    <source>
        <dbReference type="ARBA" id="ARBA00022692"/>
    </source>
</evidence>
<dbReference type="Pfam" id="PF03264">
    <property type="entry name" value="Cytochrom_NNT"/>
    <property type="match status" value="1"/>
</dbReference>
<dbReference type="EMBL" id="MELI01000100">
    <property type="protein sequence ID" value="OFW32306.1"/>
    <property type="molecule type" value="Genomic_DNA"/>
</dbReference>
<accession>A0A1F2UMM4</accession>
<dbReference type="InterPro" id="IPR005126">
    <property type="entry name" value="NapC/NirT_cyt_c_N"/>
</dbReference>
<evidence type="ECO:0000313" key="15">
    <source>
        <dbReference type="Proteomes" id="UP000178086"/>
    </source>
</evidence>
<keyword evidence="4" id="KW-1003">Cell membrane</keyword>
<dbReference type="Gene3D" id="1.10.3820.10">
    <property type="entry name" value="Di-heme elbow motif domain"/>
    <property type="match status" value="1"/>
</dbReference>
<evidence type="ECO:0000256" key="1">
    <source>
        <dbReference type="ARBA" id="ARBA00004236"/>
    </source>
</evidence>
<comment type="subcellular location">
    <subcellularLocation>
        <location evidence="1">Cell membrane</location>
    </subcellularLocation>
</comment>
<evidence type="ECO:0000256" key="3">
    <source>
        <dbReference type="ARBA" id="ARBA00022448"/>
    </source>
</evidence>
<keyword evidence="7" id="KW-0479">Metal-binding</keyword>
<dbReference type="AlphaFoldDB" id="A0A1F2UMM4"/>
<reference evidence="14 15" key="1">
    <citation type="journal article" date="2016" name="Nat. Commun.">
        <title>Thousands of microbial genomes shed light on interconnected biogeochemical processes in an aquifer system.</title>
        <authorList>
            <person name="Anantharaman K."/>
            <person name="Brown C.T."/>
            <person name="Hug L.A."/>
            <person name="Sharon I."/>
            <person name="Castelle C.J."/>
            <person name="Probst A.J."/>
            <person name="Thomas B.C."/>
            <person name="Singh A."/>
            <person name="Wilkins M.J."/>
            <person name="Karaoz U."/>
            <person name="Brodie E.L."/>
            <person name="Williams K.H."/>
            <person name="Hubbard S.S."/>
            <person name="Banfield J.F."/>
        </authorList>
    </citation>
    <scope>NUCLEOTIDE SEQUENCE [LARGE SCALE GENOMIC DNA]</scope>
</reference>
<organism evidence="14 15">
    <name type="scientific">Candidatus Aquicultor primus</name>
    <dbReference type="NCBI Taxonomy" id="1797195"/>
    <lineage>
        <taxon>Bacteria</taxon>
        <taxon>Bacillati</taxon>
        <taxon>Actinomycetota</taxon>
        <taxon>Candidatus Aquicultoria</taxon>
        <taxon>Candidatus Aquicultorales</taxon>
        <taxon>Candidatus Aquicultoraceae</taxon>
        <taxon>Candidatus Aquicultor</taxon>
    </lineage>
</organism>
<evidence type="ECO:0000256" key="10">
    <source>
        <dbReference type="ARBA" id="ARBA00023004"/>
    </source>
</evidence>
<evidence type="ECO:0000256" key="8">
    <source>
        <dbReference type="ARBA" id="ARBA00022982"/>
    </source>
</evidence>
<keyword evidence="6 12" id="KW-0812">Transmembrane</keyword>
<gene>
    <name evidence="14" type="ORF">A2074_02565</name>
</gene>
<keyword evidence="10" id="KW-0408">Iron</keyword>
<comment type="caution">
    <text evidence="14">The sequence shown here is derived from an EMBL/GenBank/DDBJ whole genome shotgun (WGS) entry which is preliminary data.</text>
</comment>
<keyword evidence="11 12" id="KW-0472">Membrane</keyword>
<dbReference type="GO" id="GO:0009055">
    <property type="term" value="F:electron transfer activity"/>
    <property type="evidence" value="ECO:0007669"/>
    <property type="project" value="TreeGrafter"/>
</dbReference>
<dbReference type="InterPro" id="IPR036280">
    <property type="entry name" value="Multihaem_cyt_sf"/>
</dbReference>
<keyword evidence="8" id="KW-0249">Electron transport</keyword>
<evidence type="ECO:0000256" key="11">
    <source>
        <dbReference type="ARBA" id="ARBA00023136"/>
    </source>
</evidence>
<sequence length="279" mass="30977">MSNEAKGLLGKIKDFYFNNQRKANIIIIAVVALGVFSYGALQYTGSPGFCNSCHEMNPAFDSWKTSVHSEVTCYSCHMPPGVINYATHKVAAVKELYLHFTVFNKPNPPKIHATQKEPVNEACGGCHSFNREMAFGGGLNVPHKLHIEQGLSCTTCHARVVHGLGDEKARKPKMETCMKCHDGKTAPAKCGVCHTKMGTPDSHKQANWFQVHGQMTKTINCNECHNWRPDWCMDCHTKKPQSHAVRWRSNHGAAAKADRDGCNACHTLNFCMRCHGVQP</sequence>
<evidence type="ECO:0000256" key="2">
    <source>
        <dbReference type="ARBA" id="ARBA00007395"/>
    </source>
</evidence>
<evidence type="ECO:0000256" key="12">
    <source>
        <dbReference type="SAM" id="Phobius"/>
    </source>
</evidence>
<dbReference type="PANTHER" id="PTHR30333">
    <property type="entry name" value="CYTOCHROME C-TYPE PROTEIN"/>
    <property type="match status" value="1"/>
</dbReference>
<proteinExistence type="inferred from homology"/>
<dbReference type="GO" id="GO:0005886">
    <property type="term" value="C:plasma membrane"/>
    <property type="evidence" value="ECO:0007669"/>
    <property type="project" value="UniProtKB-SubCell"/>
</dbReference>
<dbReference type="InterPro" id="IPR038266">
    <property type="entry name" value="NapC/NirT_cytc_sf"/>
</dbReference>
<keyword evidence="3" id="KW-0813">Transport</keyword>
<dbReference type="SUPFAM" id="SSF48695">
    <property type="entry name" value="Multiheme cytochromes"/>
    <property type="match status" value="1"/>
</dbReference>